<dbReference type="GO" id="GO:0004176">
    <property type="term" value="F:ATP-dependent peptidase activity"/>
    <property type="evidence" value="ECO:0007669"/>
    <property type="project" value="InterPro"/>
</dbReference>
<name>A0A9X7QMG2_BACCE</name>
<protein>
    <recommendedName>
        <fullName evidence="6">ATP-dependent Clp protease proteolytic subunit</fullName>
    </recommendedName>
</protein>
<dbReference type="Gene3D" id="3.90.226.10">
    <property type="entry name" value="2-enoyl-CoA Hydratase, Chain A, domain 1"/>
    <property type="match status" value="1"/>
</dbReference>
<gene>
    <name evidence="8" type="ORF">D0437_27180</name>
</gene>
<dbReference type="GO" id="GO:0006515">
    <property type="term" value="P:protein quality control for misfolded or incompletely synthesized proteins"/>
    <property type="evidence" value="ECO:0007669"/>
    <property type="project" value="TreeGrafter"/>
</dbReference>
<dbReference type="Proteomes" id="UP000321735">
    <property type="component" value="Chromosome"/>
</dbReference>
<dbReference type="PRINTS" id="PR00127">
    <property type="entry name" value="CLPPROTEASEP"/>
</dbReference>
<dbReference type="EMBL" id="CP031778">
    <property type="protein sequence ID" value="QDZ76540.1"/>
    <property type="molecule type" value="Genomic_DNA"/>
</dbReference>
<dbReference type="GO" id="GO:0009368">
    <property type="term" value="C:endopeptidase Clp complex"/>
    <property type="evidence" value="ECO:0007669"/>
    <property type="project" value="TreeGrafter"/>
</dbReference>
<dbReference type="PANTHER" id="PTHR10381:SF70">
    <property type="entry name" value="ATP-DEPENDENT CLP PROTEASE PROTEOLYTIC SUBUNIT"/>
    <property type="match status" value="1"/>
</dbReference>
<keyword evidence="7" id="KW-0812">Transmembrane</keyword>
<keyword evidence="4" id="KW-0378">Hydrolase</keyword>
<evidence type="ECO:0000256" key="7">
    <source>
        <dbReference type="SAM" id="Phobius"/>
    </source>
</evidence>
<keyword evidence="7" id="KW-1133">Transmembrane helix</keyword>
<keyword evidence="3 8" id="KW-0645">Protease</keyword>
<comment type="similarity">
    <text evidence="1 6">Belongs to the peptidase S14 family.</text>
</comment>
<dbReference type="InterPro" id="IPR029045">
    <property type="entry name" value="ClpP/crotonase-like_dom_sf"/>
</dbReference>
<evidence type="ECO:0000256" key="6">
    <source>
        <dbReference type="RuleBase" id="RU003567"/>
    </source>
</evidence>
<evidence type="ECO:0000313" key="9">
    <source>
        <dbReference type="Proteomes" id="UP000321735"/>
    </source>
</evidence>
<keyword evidence="2" id="KW-0963">Cytoplasm</keyword>
<feature type="transmembrane region" description="Helical" evidence="7">
    <location>
        <begin position="87"/>
        <end position="104"/>
    </location>
</feature>
<dbReference type="SUPFAM" id="SSF52096">
    <property type="entry name" value="ClpP/crotonase"/>
    <property type="match status" value="1"/>
</dbReference>
<accession>A0A9X7QMG2</accession>
<dbReference type="InterPro" id="IPR023562">
    <property type="entry name" value="ClpP/TepA"/>
</dbReference>
<evidence type="ECO:0000256" key="2">
    <source>
        <dbReference type="ARBA" id="ARBA00022490"/>
    </source>
</evidence>
<reference evidence="8 9" key="1">
    <citation type="journal article" date="2019" name="Ecotoxicol. Environ. Saf.">
        <title>Microbial characterization of heavy metal resistant bacterial strains isolated from an electroplating wastewater treatment plant.</title>
        <authorList>
            <person name="Cai X."/>
            <person name="Zheng X."/>
            <person name="Zhang D."/>
            <person name="Iqbal W."/>
            <person name="Liu C."/>
            <person name="Yang B."/>
            <person name="Zhao X."/>
            <person name="Lu X."/>
            <person name="Mao Y."/>
        </authorList>
    </citation>
    <scope>NUCLEOTIDE SEQUENCE [LARGE SCALE GENOMIC DNA]</scope>
    <source>
        <strain evidence="8 9">Co1-1</strain>
    </source>
</reference>
<dbReference type="PANTHER" id="PTHR10381">
    <property type="entry name" value="ATP-DEPENDENT CLP PROTEASE PROTEOLYTIC SUBUNIT"/>
    <property type="match status" value="1"/>
</dbReference>
<evidence type="ECO:0000256" key="5">
    <source>
        <dbReference type="ARBA" id="ARBA00022825"/>
    </source>
</evidence>
<proteinExistence type="inferred from homology"/>
<sequence length="236" mass="26366">MKRMHNVFTVKNQTDSSADLYIYGDIINNTAWKWDDSDVMPDDVKNMLGQLDDKSNLNIYVNSGGGSVFAGLAIYNMLKRNQAQKTVYVDGVAASIASVIALAGDRIVIPSNAFLMIHKPWTISAGNANDFRKMAEDLDNIESGIMNVYKENVKEGIEMEEIQQLVDAETWLSGEEAEKYFNIEVVEAKEVAACSSDYFDKYQKTPNKIVAKAPSIPKKNNNEQLKIQNALNLLEL</sequence>
<keyword evidence="7" id="KW-0472">Membrane</keyword>
<evidence type="ECO:0000256" key="4">
    <source>
        <dbReference type="ARBA" id="ARBA00022801"/>
    </source>
</evidence>
<dbReference type="AlphaFoldDB" id="A0A9X7QMG2"/>
<evidence type="ECO:0000256" key="1">
    <source>
        <dbReference type="ARBA" id="ARBA00007039"/>
    </source>
</evidence>
<dbReference type="InterPro" id="IPR001907">
    <property type="entry name" value="ClpP"/>
</dbReference>
<dbReference type="GO" id="GO:0051117">
    <property type="term" value="F:ATPase binding"/>
    <property type="evidence" value="ECO:0007669"/>
    <property type="project" value="TreeGrafter"/>
</dbReference>
<keyword evidence="5" id="KW-0720">Serine protease</keyword>
<dbReference type="GO" id="GO:0004252">
    <property type="term" value="F:serine-type endopeptidase activity"/>
    <property type="evidence" value="ECO:0007669"/>
    <property type="project" value="InterPro"/>
</dbReference>
<evidence type="ECO:0000256" key="3">
    <source>
        <dbReference type="ARBA" id="ARBA00022670"/>
    </source>
</evidence>
<dbReference type="NCBIfam" id="NF045542">
    <property type="entry name" value="Clp_rel_HeadMat"/>
    <property type="match status" value="1"/>
</dbReference>
<evidence type="ECO:0000313" key="8">
    <source>
        <dbReference type="EMBL" id="QDZ76540.1"/>
    </source>
</evidence>
<organism evidence="8 9">
    <name type="scientific">Bacillus cereus</name>
    <dbReference type="NCBI Taxonomy" id="1396"/>
    <lineage>
        <taxon>Bacteria</taxon>
        <taxon>Bacillati</taxon>
        <taxon>Bacillota</taxon>
        <taxon>Bacilli</taxon>
        <taxon>Bacillales</taxon>
        <taxon>Bacillaceae</taxon>
        <taxon>Bacillus</taxon>
        <taxon>Bacillus cereus group</taxon>
    </lineage>
</organism>
<dbReference type="CDD" id="cd07016">
    <property type="entry name" value="S14_ClpP_1"/>
    <property type="match status" value="1"/>
</dbReference>
<dbReference type="Pfam" id="PF00574">
    <property type="entry name" value="CLP_protease"/>
    <property type="match status" value="1"/>
</dbReference>